<gene>
    <name evidence="10" type="ORF">H9895_05580</name>
</gene>
<dbReference type="Proteomes" id="UP000823937">
    <property type="component" value="Unassembled WGS sequence"/>
</dbReference>
<evidence type="ECO:0000256" key="5">
    <source>
        <dbReference type="ARBA" id="ARBA00022741"/>
    </source>
</evidence>
<protein>
    <submittedName>
        <fullName evidence="10">Energy-coupling factor ABC transporter ATP-binding protein</fullName>
    </submittedName>
</protein>
<dbReference type="GO" id="GO:0016887">
    <property type="term" value="F:ATP hydrolysis activity"/>
    <property type="evidence" value="ECO:0007669"/>
    <property type="project" value="InterPro"/>
</dbReference>
<comment type="subcellular location">
    <subcellularLocation>
        <location evidence="1">Cell membrane</location>
        <topology evidence="1">Peripheral membrane protein</topology>
    </subcellularLocation>
</comment>
<evidence type="ECO:0000313" key="10">
    <source>
        <dbReference type="EMBL" id="HIV74538.1"/>
    </source>
</evidence>
<dbReference type="PROSITE" id="PS50893">
    <property type="entry name" value="ABC_TRANSPORTER_2"/>
    <property type="match status" value="2"/>
</dbReference>
<dbReference type="NCBIfam" id="NF010167">
    <property type="entry name" value="PRK13648.1"/>
    <property type="match status" value="2"/>
</dbReference>
<dbReference type="PANTHER" id="PTHR43553">
    <property type="entry name" value="HEAVY METAL TRANSPORTER"/>
    <property type="match status" value="1"/>
</dbReference>
<dbReference type="InterPro" id="IPR003593">
    <property type="entry name" value="AAA+_ATPase"/>
</dbReference>
<dbReference type="PROSITE" id="PS00211">
    <property type="entry name" value="ABC_TRANSPORTER_1"/>
    <property type="match status" value="2"/>
</dbReference>
<dbReference type="PANTHER" id="PTHR43553:SF27">
    <property type="entry name" value="ENERGY-COUPLING FACTOR TRANSPORTER ATP-BINDING PROTEIN ECFA2"/>
    <property type="match status" value="1"/>
</dbReference>
<reference evidence="10" key="2">
    <citation type="submission" date="2021-04" db="EMBL/GenBank/DDBJ databases">
        <authorList>
            <person name="Gilroy R."/>
        </authorList>
    </citation>
    <scope>NUCLEOTIDE SEQUENCE</scope>
    <source>
        <strain evidence="10">CHK169-2315</strain>
    </source>
</reference>
<dbReference type="CDD" id="cd03225">
    <property type="entry name" value="ABC_cobalt_CbiO_domain1"/>
    <property type="match status" value="2"/>
</dbReference>
<dbReference type="InterPro" id="IPR003439">
    <property type="entry name" value="ABC_transporter-like_ATP-bd"/>
</dbReference>
<evidence type="ECO:0000256" key="8">
    <source>
        <dbReference type="ARBA" id="ARBA00023136"/>
    </source>
</evidence>
<evidence type="ECO:0000256" key="3">
    <source>
        <dbReference type="ARBA" id="ARBA00022448"/>
    </source>
</evidence>
<accession>A0A9D1PL76</accession>
<dbReference type="AlphaFoldDB" id="A0A9D1PL76"/>
<dbReference type="InterPro" id="IPR017871">
    <property type="entry name" value="ABC_transporter-like_CS"/>
</dbReference>
<keyword evidence="7" id="KW-1278">Translocase</keyword>
<evidence type="ECO:0000256" key="2">
    <source>
        <dbReference type="ARBA" id="ARBA00005417"/>
    </source>
</evidence>
<feature type="domain" description="ABC transporter" evidence="9">
    <location>
        <begin position="3"/>
        <end position="244"/>
    </location>
</feature>
<keyword evidence="8" id="KW-0472">Membrane</keyword>
<evidence type="ECO:0000256" key="7">
    <source>
        <dbReference type="ARBA" id="ARBA00022967"/>
    </source>
</evidence>
<evidence type="ECO:0000256" key="6">
    <source>
        <dbReference type="ARBA" id="ARBA00022840"/>
    </source>
</evidence>
<dbReference type="InterPro" id="IPR027417">
    <property type="entry name" value="P-loop_NTPase"/>
</dbReference>
<dbReference type="Pfam" id="PF00005">
    <property type="entry name" value="ABC_tran"/>
    <property type="match status" value="2"/>
</dbReference>
<feature type="domain" description="ABC transporter" evidence="9">
    <location>
        <begin position="280"/>
        <end position="511"/>
    </location>
</feature>
<evidence type="ECO:0000256" key="4">
    <source>
        <dbReference type="ARBA" id="ARBA00022475"/>
    </source>
</evidence>
<feature type="non-terminal residue" evidence="10">
    <location>
        <position position="1"/>
    </location>
</feature>
<name>A0A9D1PL76_9BACI</name>
<dbReference type="SMART" id="SM00382">
    <property type="entry name" value="AAA"/>
    <property type="match status" value="2"/>
</dbReference>
<evidence type="ECO:0000259" key="9">
    <source>
        <dbReference type="PROSITE" id="PS50893"/>
    </source>
</evidence>
<keyword evidence="5" id="KW-0547">Nucleotide-binding</keyword>
<sequence length="528" mass="60125">PFITIENFSFAYESLDEPILRGLDVILHENEVTLLMGPSGSGKSTLSLCLNGLYPEAVEGETAGTILFRESHLQDAQAGTWSKHIGVVFQDPEAQFCMIHVADELAFTLENMAIREHEMDEKIDEILLLVGMEKFKYRKLHELSGGEKQKIALAAVLLLEPTLLILDEATVNLDPHATESFIKLIQQIQEERQMSVFIIDHQADAWLDMTDRVLLLGKNGRLLQDASPEEMFTTYKEQVEEAGIFIPKKFSRHSLGTGLHARKLPTAQKQEHPKDNETVMRLEDITYKRKARTILQQIYMAIPKGAFISILGKNGAGKSTLLELMAGIMTPTKGEVYFQHRPLQKWKETKLRHKLGFVFQNPEHQFITDTVYDELVFSMRLNDEQLEKMEATATYLLEHFQLEEKKHRNPFSLSGGQKRRLSVATVLDDTPDILLFDEPTFGQDAETTARLIHTMFELREKGITIVIVTHDMDLAAMSDTVYVLHEGEIAFHGTPHTLWEEEELLHAAHLRRPFEVEKAQCKRIGEIG</sequence>
<proteinExistence type="inferred from homology"/>
<dbReference type="GO" id="GO:0043190">
    <property type="term" value="C:ATP-binding cassette (ABC) transporter complex"/>
    <property type="evidence" value="ECO:0007669"/>
    <property type="project" value="TreeGrafter"/>
</dbReference>
<dbReference type="SUPFAM" id="SSF52540">
    <property type="entry name" value="P-loop containing nucleoside triphosphate hydrolases"/>
    <property type="match status" value="2"/>
</dbReference>
<organism evidence="10 11">
    <name type="scientific">Candidatus Pseudogracilibacillus intestinigallinarum</name>
    <dbReference type="NCBI Taxonomy" id="2838742"/>
    <lineage>
        <taxon>Bacteria</taxon>
        <taxon>Bacillati</taxon>
        <taxon>Bacillota</taxon>
        <taxon>Bacilli</taxon>
        <taxon>Bacillales</taxon>
        <taxon>Bacillaceae</taxon>
        <taxon>Pseudogracilibacillus</taxon>
    </lineage>
</organism>
<dbReference type="Gene3D" id="3.40.50.300">
    <property type="entry name" value="P-loop containing nucleotide triphosphate hydrolases"/>
    <property type="match status" value="2"/>
</dbReference>
<keyword evidence="6 10" id="KW-0067">ATP-binding</keyword>
<comment type="caution">
    <text evidence="10">The sequence shown here is derived from an EMBL/GenBank/DDBJ whole genome shotgun (WGS) entry which is preliminary data.</text>
</comment>
<evidence type="ECO:0000256" key="1">
    <source>
        <dbReference type="ARBA" id="ARBA00004202"/>
    </source>
</evidence>
<dbReference type="GO" id="GO:0005524">
    <property type="term" value="F:ATP binding"/>
    <property type="evidence" value="ECO:0007669"/>
    <property type="project" value="UniProtKB-KW"/>
</dbReference>
<dbReference type="InterPro" id="IPR050095">
    <property type="entry name" value="ECF_ABC_transporter_ATP-bd"/>
</dbReference>
<dbReference type="EMBL" id="DXHX01000083">
    <property type="protein sequence ID" value="HIV74538.1"/>
    <property type="molecule type" value="Genomic_DNA"/>
</dbReference>
<comment type="similarity">
    <text evidence="2">Belongs to the ABC transporter superfamily.</text>
</comment>
<dbReference type="InterPro" id="IPR015856">
    <property type="entry name" value="ABC_transpr_CbiO/EcfA_su"/>
</dbReference>
<evidence type="ECO:0000313" key="11">
    <source>
        <dbReference type="Proteomes" id="UP000823937"/>
    </source>
</evidence>
<dbReference type="GO" id="GO:0042626">
    <property type="term" value="F:ATPase-coupled transmembrane transporter activity"/>
    <property type="evidence" value="ECO:0007669"/>
    <property type="project" value="TreeGrafter"/>
</dbReference>
<keyword evidence="4" id="KW-1003">Cell membrane</keyword>
<keyword evidence="3" id="KW-0813">Transport</keyword>
<reference evidence="10" key="1">
    <citation type="journal article" date="2021" name="PeerJ">
        <title>Extensive microbial diversity within the chicken gut microbiome revealed by metagenomics and culture.</title>
        <authorList>
            <person name="Gilroy R."/>
            <person name="Ravi A."/>
            <person name="Getino M."/>
            <person name="Pursley I."/>
            <person name="Horton D.L."/>
            <person name="Alikhan N.F."/>
            <person name="Baker D."/>
            <person name="Gharbi K."/>
            <person name="Hall N."/>
            <person name="Watson M."/>
            <person name="Adriaenssens E.M."/>
            <person name="Foster-Nyarko E."/>
            <person name="Jarju S."/>
            <person name="Secka A."/>
            <person name="Antonio M."/>
            <person name="Oren A."/>
            <person name="Chaudhuri R.R."/>
            <person name="La Ragione R."/>
            <person name="Hildebrand F."/>
            <person name="Pallen M.J."/>
        </authorList>
    </citation>
    <scope>NUCLEOTIDE SEQUENCE</scope>
    <source>
        <strain evidence="10">CHK169-2315</strain>
    </source>
</reference>